<reference evidence="2 3" key="1">
    <citation type="submission" date="2020-08" db="EMBL/GenBank/DDBJ databases">
        <title>Arenibacter gaetbuli sp. nov., isolated from a sand dune.</title>
        <authorList>
            <person name="Park S."/>
            <person name="Yoon J.-H."/>
        </authorList>
    </citation>
    <scope>NUCLEOTIDE SEQUENCE [LARGE SCALE GENOMIC DNA]</scope>
    <source>
        <strain evidence="2 3">BSSL-BM3</strain>
    </source>
</reference>
<protein>
    <submittedName>
        <fullName evidence="2">Histidine kinase</fullName>
    </submittedName>
</protein>
<keyword evidence="2" id="KW-0808">Transferase</keyword>
<organism evidence="2 3">
    <name type="scientific">Arenibacter arenosicollis</name>
    <dbReference type="NCBI Taxonomy" id="2762274"/>
    <lineage>
        <taxon>Bacteria</taxon>
        <taxon>Pseudomonadati</taxon>
        <taxon>Bacteroidota</taxon>
        <taxon>Flavobacteriia</taxon>
        <taxon>Flavobacteriales</taxon>
        <taxon>Flavobacteriaceae</taxon>
        <taxon>Arenibacter</taxon>
    </lineage>
</organism>
<feature type="domain" description="Signal transduction histidine kinase internal region" evidence="1">
    <location>
        <begin position="45"/>
        <end position="124"/>
    </location>
</feature>
<dbReference type="PANTHER" id="PTHR34220:SF7">
    <property type="entry name" value="SENSOR HISTIDINE KINASE YPDA"/>
    <property type="match status" value="1"/>
</dbReference>
<name>A0ABR7QKM6_9FLAO</name>
<dbReference type="InterPro" id="IPR010559">
    <property type="entry name" value="Sig_transdc_His_kin_internal"/>
</dbReference>
<keyword evidence="3" id="KW-1185">Reference proteome</keyword>
<evidence type="ECO:0000259" key="1">
    <source>
        <dbReference type="Pfam" id="PF06580"/>
    </source>
</evidence>
<sequence length="249" mass="28820">MTMTVGRNVLPFLHVAGIALSIKLLKYWYLQRKRTIEAEQQKTVAELKLLKAQLHPHFLFNTLNNLYSHTLESSPRSPEIVMKLSGLLRFMIYDSNVPKISLVKEIELLQNYISLEKLRYGERLDLSLTITGDIGKYQIAPLLLLPFLENAFKHGTSRQIDTCWISFHLSMEGFKMCFKLVNSVDPEEAKTRMGGLGLQNVRQRLELLYKHNHTLETVMLDEVFVVSLEINLEELEKQYEDELVLNLAN</sequence>
<dbReference type="PANTHER" id="PTHR34220">
    <property type="entry name" value="SENSOR HISTIDINE KINASE YPDA"/>
    <property type="match status" value="1"/>
</dbReference>
<gene>
    <name evidence="2" type="ORF">H4O18_07015</name>
</gene>
<dbReference type="InterPro" id="IPR050640">
    <property type="entry name" value="Bact_2-comp_sensor_kinase"/>
</dbReference>
<keyword evidence="2" id="KW-0418">Kinase</keyword>
<dbReference type="GO" id="GO:0016301">
    <property type="term" value="F:kinase activity"/>
    <property type="evidence" value="ECO:0007669"/>
    <property type="project" value="UniProtKB-KW"/>
</dbReference>
<dbReference type="EMBL" id="JACLHY010000005">
    <property type="protein sequence ID" value="MBC8767738.1"/>
    <property type="molecule type" value="Genomic_DNA"/>
</dbReference>
<dbReference type="RefSeq" id="WP_187582836.1">
    <property type="nucleotide sequence ID" value="NZ_JACLHY010000005.1"/>
</dbReference>
<evidence type="ECO:0000313" key="3">
    <source>
        <dbReference type="Proteomes" id="UP000618952"/>
    </source>
</evidence>
<accession>A0ABR7QKM6</accession>
<proteinExistence type="predicted"/>
<comment type="caution">
    <text evidence="2">The sequence shown here is derived from an EMBL/GenBank/DDBJ whole genome shotgun (WGS) entry which is preliminary data.</text>
</comment>
<dbReference type="Proteomes" id="UP000618952">
    <property type="component" value="Unassembled WGS sequence"/>
</dbReference>
<evidence type="ECO:0000313" key="2">
    <source>
        <dbReference type="EMBL" id="MBC8767738.1"/>
    </source>
</evidence>
<dbReference type="Pfam" id="PF06580">
    <property type="entry name" value="His_kinase"/>
    <property type="match status" value="1"/>
</dbReference>